<dbReference type="Proteomes" id="UP000183015">
    <property type="component" value="Unassembled WGS sequence"/>
</dbReference>
<reference evidence="2" key="1">
    <citation type="submission" date="2016-10" db="EMBL/GenBank/DDBJ databases">
        <authorList>
            <person name="Varghese N."/>
        </authorList>
    </citation>
    <scope>NUCLEOTIDE SEQUENCE [LARGE SCALE GENOMIC DNA]</scope>
    <source>
        <strain evidence="2">DSM 45096 / BCRC 16803 / CGMCC 4.1857 / CIP 109030 / JCM 12277 / KCTC 19219 / NBRC 100920 / 33214</strain>
    </source>
</reference>
<dbReference type="OrthoDB" id="3850343at2"/>
<dbReference type="InterPro" id="IPR011990">
    <property type="entry name" value="TPR-like_helical_dom_sf"/>
</dbReference>
<dbReference type="RefSeq" id="WP_042441586.1">
    <property type="nucleotide sequence ID" value="NZ_BBPN01000001.1"/>
</dbReference>
<dbReference type="AlphaFoldDB" id="A0A1H7L2X4"/>
<evidence type="ECO:0000313" key="2">
    <source>
        <dbReference type="Proteomes" id="UP000183015"/>
    </source>
</evidence>
<dbReference type="SUPFAM" id="SSF48452">
    <property type="entry name" value="TPR-like"/>
    <property type="match status" value="1"/>
</dbReference>
<dbReference type="Gene3D" id="1.25.40.10">
    <property type="entry name" value="Tetratricopeptide repeat domain"/>
    <property type="match status" value="1"/>
</dbReference>
<dbReference type="EMBL" id="FOAZ01000004">
    <property type="protein sequence ID" value="SEK93342.1"/>
    <property type="molecule type" value="Genomic_DNA"/>
</dbReference>
<dbReference type="STRING" id="235985.SAMN05414137_104316"/>
<organism evidence="1 2">
    <name type="scientific">Streptacidiphilus jiangxiensis</name>
    <dbReference type="NCBI Taxonomy" id="235985"/>
    <lineage>
        <taxon>Bacteria</taxon>
        <taxon>Bacillati</taxon>
        <taxon>Actinomycetota</taxon>
        <taxon>Actinomycetes</taxon>
        <taxon>Kitasatosporales</taxon>
        <taxon>Streptomycetaceae</taxon>
        <taxon>Streptacidiphilus</taxon>
    </lineage>
</organism>
<dbReference type="eggNOG" id="COG0457">
    <property type="taxonomic scope" value="Bacteria"/>
</dbReference>
<evidence type="ECO:0000313" key="1">
    <source>
        <dbReference type="EMBL" id="SEK93342.1"/>
    </source>
</evidence>
<sequence>MGRFQDWRARQRLASDLAAKALGTQPYFASGRQGQMVHPLRTWLDQALAGLGPEHDVTLELRYRLAGALRATGAVAEASEQAAAVVAERERLGTSQTLLQAWVLYAGTLDTLGRHEESAQAWVELAELAGNGVDQGALVRVTRAQRAAALCHAERFAEAETESRLLIDSAASVAGAAGVAVRLSGLILLSVALTGQGRAVEAESAARQGLVIASVEGGVAATSNAYVLTVNLASALTAQGRHQEALDVLAATPRPPHLTVETAAATAVTQARALRALNRRDEATAALHAVQTTTEQLFGPDHIRVRELRALLAQA</sequence>
<accession>A0A1H7L2X4</accession>
<keyword evidence="2" id="KW-1185">Reference proteome</keyword>
<dbReference type="Pfam" id="PF13374">
    <property type="entry name" value="TPR_10"/>
    <property type="match status" value="1"/>
</dbReference>
<proteinExistence type="predicted"/>
<gene>
    <name evidence="1" type="ORF">SAMN05414137_104316</name>
</gene>
<protein>
    <submittedName>
        <fullName evidence="1">Tetratricopeptide repeat-containing protein</fullName>
    </submittedName>
</protein>
<name>A0A1H7L2X4_STRJI</name>